<dbReference type="UniPathway" id="UPA00068"/>
<evidence type="ECO:0000256" key="2">
    <source>
        <dbReference type="ARBA" id="ARBA00022679"/>
    </source>
</evidence>
<protein>
    <recommendedName>
        <fullName evidence="4">N-acetyltransferase domain-containing protein</fullName>
    </recommendedName>
</protein>
<dbReference type="PANTHER" id="PTHR30602">
    <property type="entry name" value="AMINO-ACID ACETYLTRANSFERASE"/>
    <property type="match status" value="1"/>
</dbReference>
<dbReference type="Gene3D" id="3.40.1160.10">
    <property type="entry name" value="Acetylglutamate kinase-like"/>
    <property type="match status" value="1"/>
</dbReference>
<name>A0A6N2MP98_SALVM</name>
<dbReference type="GO" id="GO:0005737">
    <property type="term" value="C:cytoplasm"/>
    <property type="evidence" value="ECO:0007669"/>
    <property type="project" value="InterPro"/>
</dbReference>
<dbReference type="CDD" id="cd04301">
    <property type="entry name" value="NAT_SF"/>
    <property type="match status" value="1"/>
</dbReference>
<dbReference type="SUPFAM" id="SSF53633">
    <property type="entry name" value="Carbamate kinase-like"/>
    <property type="match status" value="1"/>
</dbReference>
<accession>A0A6N2MP98</accession>
<dbReference type="PANTHER" id="PTHR30602:SF12">
    <property type="entry name" value="AMINO-ACID ACETYLTRANSFERASE NAGS1, CHLOROPLASTIC-RELATED"/>
    <property type="match status" value="1"/>
</dbReference>
<dbReference type="SUPFAM" id="SSF55729">
    <property type="entry name" value="Acyl-CoA N-acyltransferases (Nat)"/>
    <property type="match status" value="1"/>
</dbReference>
<comment type="pathway">
    <text evidence="1">Amino-acid biosynthesis; L-arginine biosynthesis.</text>
</comment>
<gene>
    <name evidence="5" type="ORF">SVIM_LOCUS378412</name>
</gene>
<feature type="domain" description="N-acetyltransferase" evidence="4">
    <location>
        <begin position="157"/>
        <end position="268"/>
    </location>
</feature>
<dbReference type="EMBL" id="CAADRP010001830">
    <property type="protein sequence ID" value="VFU54271.1"/>
    <property type="molecule type" value="Genomic_DNA"/>
</dbReference>
<dbReference type="InterPro" id="IPR010167">
    <property type="entry name" value="NH2A_AcTrfase"/>
</dbReference>
<evidence type="ECO:0000259" key="4">
    <source>
        <dbReference type="PROSITE" id="PS51186"/>
    </source>
</evidence>
<dbReference type="Gene3D" id="3.40.630.30">
    <property type="match status" value="1"/>
</dbReference>
<organism evidence="5">
    <name type="scientific">Salix viminalis</name>
    <name type="common">Common osier</name>
    <name type="synonym">Basket willow</name>
    <dbReference type="NCBI Taxonomy" id="40686"/>
    <lineage>
        <taxon>Eukaryota</taxon>
        <taxon>Viridiplantae</taxon>
        <taxon>Streptophyta</taxon>
        <taxon>Embryophyta</taxon>
        <taxon>Tracheophyta</taxon>
        <taxon>Spermatophyta</taxon>
        <taxon>Magnoliopsida</taxon>
        <taxon>eudicotyledons</taxon>
        <taxon>Gunneridae</taxon>
        <taxon>Pentapetalae</taxon>
        <taxon>rosids</taxon>
        <taxon>fabids</taxon>
        <taxon>Malpighiales</taxon>
        <taxon>Salicaceae</taxon>
        <taxon>Saliceae</taxon>
        <taxon>Salix</taxon>
    </lineage>
</organism>
<dbReference type="InterPro" id="IPR000182">
    <property type="entry name" value="GNAT_dom"/>
</dbReference>
<evidence type="ECO:0000313" key="5">
    <source>
        <dbReference type="EMBL" id="VFU54271.1"/>
    </source>
</evidence>
<sequence>MVQFWMRSGHLIRFLILDEADMLIRKQAKQSEIAAHYVKAVGEEDHTFLEHNDSVGIVAFPQNGKSLSGRQNATFHNGVGFDNGNGLWSVEQGFAIGGEERQSRLNGYLSELAAAVFVCKGGVQRVHLLDGTVGGVLLLELFKRDGMGTMVASDLYEGTRMARATDLAGIRQIIQPLEQSGTLVRRTDEELLKALDSFAVVEREGQIITCAALFPFFEEKCGEVAAIAVSPECRGQGQGDELLGMLFLVLKVTKIAILCKIQDGIVII</sequence>
<dbReference type="GO" id="GO:0004042">
    <property type="term" value="F:L-glutamate N-acetyltransferase activity"/>
    <property type="evidence" value="ECO:0007669"/>
    <property type="project" value="InterPro"/>
</dbReference>
<dbReference type="InterPro" id="IPR016181">
    <property type="entry name" value="Acyl_CoA_acyltransferase"/>
</dbReference>
<dbReference type="GO" id="GO:0006526">
    <property type="term" value="P:L-arginine biosynthetic process"/>
    <property type="evidence" value="ECO:0007669"/>
    <property type="project" value="UniProtKB-UniPathway"/>
</dbReference>
<keyword evidence="3" id="KW-0012">Acyltransferase</keyword>
<dbReference type="PROSITE" id="PS51186">
    <property type="entry name" value="GNAT"/>
    <property type="match status" value="1"/>
</dbReference>
<evidence type="ECO:0000256" key="3">
    <source>
        <dbReference type="ARBA" id="ARBA00023315"/>
    </source>
</evidence>
<dbReference type="InterPro" id="IPR036393">
    <property type="entry name" value="AceGlu_kinase-like_sf"/>
</dbReference>
<reference evidence="5" key="1">
    <citation type="submission" date="2019-03" db="EMBL/GenBank/DDBJ databases">
        <authorList>
            <person name="Mank J."/>
            <person name="Almeida P."/>
        </authorList>
    </citation>
    <scope>NUCLEOTIDE SEQUENCE</scope>
    <source>
        <strain evidence="5">78183</strain>
    </source>
</reference>
<evidence type="ECO:0000256" key="1">
    <source>
        <dbReference type="ARBA" id="ARBA00004730"/>
    </source>
</evidence>
<dbReference type="Pfam" id="PF00583">
    <property type="entry name" value="Acetyltransf_1"/>
    <property type="match status" value="1"/>
</dbReference>
<dbReference type="AlphaFoldDB" id="A0A6N2MP98"/>
<proteinExistence type="predicted"/>
<keyword evidence="2" id="KW-0808">Transferase</keyword>